<feature type="transmembrane region" description="Helical" evidence="1">
    <location>
        <begin position="21"/>
        <end position="38"/>
    </location>
</feature>
<name>A0A2G5CB00_AQUCA</name>
<accession>A0A2G5CB00</accession>
<keyword evidence="1" id="KW-0472">Membrane</keyword>
<evidence type="ECO:0000256" key="1">
    <source>
        <dbReference type="SAM" id="Phobius"/>
    </source>
</evidence>
<evidence type="ECO:0000313" key="3">
    <source>
        <dbReference type="Proteomes" id="UP000230069"/>
    </source>
</evidence>
<dbReference type="EMBL" id="KZ305086">
    <property type="protein sequence ID" value="PIA28440.1"/>
    <property type="molecule type" value="Genomic_DNA"/>
</dbReference>
<dbReference type="InParanoid" id="A0A2G5CB00"/>
<feature type="transmembrane region" description="Helical" evidence="1">
    <location>
        <begin position="58"/>
        <end position="81"/>
    </location>
</feature>
<dbReference type="AlphaFoldDB" id="A0A2G5CB00"/>
<dbReference type="Proteomes" id="UP000230069">
    <property type="component" value="Unassembled WGS sequence"/>
</dbReference>
<proteinExistence type="predicted"/>
<gene>
    <name evidence="2" type="ORF">AQUCO_06900005v1</name>
</gene>
<reference evidence="2 3" key="1">
    <citation type="submission" date="2017-09" db="EMBL/GenBank/DDBJ databases">
        <title>WGS assembly of Aquilegia coerulea Goldsmith.</title>
        <authorList>
            <person name="Hodges S."/>
            <person name="Kramer E."/>
            <person name="Nordborg M."/>
            <person name="Tomkins J."/>
            <person name="Borevitz J."/>
            <person name="Derieg N."/>
            <person name="Yan J."/>
            <person name="Mihaltcheva S."/>
            <person name="Hayes R.D."/>
            <person name="Rokhsar D."/>
        </authorList>
    </citation>
    <scope>NUCLEOTIDE SEQUENCE [LARGE SCALE GENOMIC DNA]</scope>
    <source>
        <strain evidence="3">cv. Goldsmith</strain>
    </source>
</reference>
<evidence type="ECO:0000313" key="2">
    <source>
        <dbReference type="EMBL" id="PIA28440.1"/>
    </source>
</evidence>
<keyword evidence="3" id="KW-1185">Reference proteome</keyword>
<keyword evidence="1" id="KW-1133">Transmembrane helix</keyword>
<keyword evidence="1" id="KW-0812">Transmembrane</keyword>
<organism evidence="2 3">
    <name type="scientific">Aquilegia coerulea</name>
    <name type="common">Rocky mountain columbine</name>
    <dbReference type="NCBI Taxonomy" id="218851"/>
    <lineage>
        <taxon>Eukaryota</taxon>
        <taxon>Viridiplantae</taxon>
        <taxon>Streptophyta</taxon>
        <taxon>Embryophyta</taxon>
        <taxon>Tracheophyta</taxon>
        <taxon>Spermatophyta</taxon>
        <taxon>Magnoliopsida</taxon>
        <taxon>Ranunculales</taxon>
        <taxon>Ranunculaceae</taxon>
        <taxon>Thalictroideae</taxon>
        <taxon>Aquilegia</taxon>
    </lineage>
</organism>
<sequence length="104" mass="11633">MYRNFITNLQYKPHNSHSTTHFFIASFSIISLIAETLPSTLNTTLFSLVIFNVTQSSFFTSSTSIFITNSTFFFAASAFCFTTNIPASVESISSTHLKPLQPNF</sequence>
<protein>
    <submittedName>
        <fullName evidence="2">Uncharacterized protein</fullName>
    </submittedName>
</protein>